<sequence>MEFVDAKGGREIANHALQRALTVFCKRVPAFHLYCSMFKEKIGDVIGALAPFHLCGVNQDPEFIGNVIREANIKKRMGNTEAAHAVYERAVEIAKTKQNLQLLCRLYSSFARFTFVVSGSIDAAIEVFVKAIQQVPCKSIIQELINFITLHGGGKQMGKLDSVVTDAISTASEVSQALNSHDREEISNLFLEFVDFYGTIHEIRKAWDRHRKLFPHIMRSYMTWDTDSVNRSSMSMKVSKQNFGPSPHQTCKDSGLDGLSVHLLDSQSLTNANGMLSEGVLVDKLQEDLTDAKGREKLVQDAKVTEEQPVPDVNEIHKAADKQAPECLDAALSLEETPENPKIDSQIKPTPECLDVAQMPEGTLEYPKIDSQSSCPEREGGDDSIPPALGKIPINSPENQTLLSNPDGSHGPNIPQEAESSAGQNKHQDEANSEEVSVTHVSDQGHRNPPTPSQANLQETNSPLHSICDSTPPESGTHPQSQMQSRTNQQHALPVDVACSQPPSTSGNWAQMYYDQSFQPQQWQGHSQMQYAPAGTANQQMAVAQGYPYQSQAWTQQATQTVGQYQMGAGQVYPMGAGQVYPIDDMQQQAYAYSQSQPAAQPQTQLYQQAVLSNEQQYGYVQNGQGIPSHMWQYYQQQWYYLQQQQQQQKSQQVQNNPQLEQKIEQLQPINSQQQQNQKILSQQQPQQEENPQQPSQLEQQQQNLSPLPNQSQYQQQQLPQFHQQTEQLQNAQQHPHLLYMQQQQQQLYLQQQQHLYLHQQQVLQQQQFQQLPPEQQQLLLQQQQQLLIQQQQQQMLQLQQQQQQQLQQLQQQQLQQQQQQQQQQMQQTNLTELKTSSDSANLQQTLSVKKKSGNQKEYSEKAVSSQGDGAKFQKPEQSRSPFSTPSRATPNR</sequence>
<comment type="caution">
    <text evidence="8">The sequence shown here is derived from an EMBL/GenBank/DDBJ whole genome shotgun (WGS) entry which is preliminary data.</text>
</comment>
<dbReference type="GO" id="GO:0071004">
    <property type="term" value="C:U2-type prespliceosome"/>
    <property type="evidence" value="ECO:0007669"/>
    <property type="project" value="TreeGrafter"/>
</dbReference>
<feature type="compositionally biased region" description="Polar residues" evidence="7">
    <location>
        <begin position="833"/>
        <end position="848"/>
    </location>
</feature>
<feature type="compositionally biased region" description="Polar residues" evidence="7">
    <location>
        <begin position="879"/>
        <end position="893"/>
    </location>
</feature>
<evidence type="ECO:0000256" key="7">
    <source>
        <dbReference type="SAM" id="MobiDB-lite"/>
    </source>
</evidence>
<keyword evidence="3" id="KW-0677">Repeat</keyword>
<feature type="region of interest" description="Disordered" evidence="7">
    <location>
        <begin position="366"/>
        <end position="492"/>
    </location>
</feature>
<dbReference type="FunFam" id="1.25.40.10:FF:000159">
    <property type="entry name" value="Tetratricopeptide repeat (TPR)-like superfamily protein"/>
    <property type="match status" value="1"/>
</dbReference>
<evidence type="ECO:0000256" key="1">
    <source>
        <dbReference type="ARBA" id="ARBA00004123"/>
    </source>
</evidence>
<feature type="region of interest" description="Disordered" evidence="7">
    <location>
        <begin position="833"/>
        <end position="893"/>
    </location>
</feature>
<evidence type="ECO:0000313" key="9">
    <source>
        <dbReference type="Proteomes" id="UP001140949"/>
    </source>
</evidence>
<organism evidence="8 9">
    <name type="scientific">Iris pallida</name>
    <name type="common">Sweet iris</name>
    <dbReference type="NCBI Taxonomy" id="29817"/>
    <lineage>
        <taxon>Eukaryota</taxon>
        <taxon>Viridiplantae</taxon>
        <taxon>Streptophyta</taxon>
        <taxon>Embryophyta</taxon>
        <taxon>Tracheophyta</taxon>
        <taxon>Spermatophyta</taxon>
        <taxon>Magnoliopsida</taxon>
        <taxon>Liliopsida</taxon>
        <taxon>Asparagales</taxon>
        <taxon>Iridaceae</taxon>
        <taxon>Iridoideae</taxon>
        <taxon>Irideae</taxon>
        <taxon>Iris</taxon>
    </lineage>
</organism>
<dbReference type="PANTHER" id="PTHR17204">
    <property type="entry name" value="PRE-MRNA PROCESSING PROTEIN PRP39-RELATED"/>
    <property type="match status" value="1"/>
</dbReference>
<keyword evidence="9" id="KW-1185">Reference proteome</keyword>
<feature type="coiled-coil region" evidence="6">
    <location>
        <begin position="782"/>
        <end position="832"/>
    </location>
</feature>
<dbReference type="PANTHER" id="PTHR17204:SF26">
    <property type="entry name" value="PRE-MRNA-PROCESSING FACTOR 39-2"/>
    <property type="match status" value="1"/>
</dbReference>
<reference evidence="8" key="2">
    <citation type="submission" date="2023-04" db="EMBL/GenBank/DDBJ databases">
        <authorList>
            <person name="Bruccoleri R.E."/>
            <person name="Oakeley E.J."/>
            <person name="Faust A.-M."/>
            <person name="Dessus-Babus S."/>
            <person name="Altorfer M."/>
            <person name="Burckhardt D."/>
            <person name="Oertli M."/>
            <person name="Naumann U."/>
            <person name="Petersen F."/>
            <person name="Wong J."/>
        </authorList>
    </citation>
    <scope>NUCLEOTIDE SEQUENCE</scope>
    <source>
        <strain evidence="8">GSM-AAB239-AS_SAM_17_03QT</strain>
        <tissue evidence="8">Leaf</tissue>
    </source>
</reference>
<comment type="subcellular location">
    <subcellularLocation>
        <location evidence="1">Nucleus</location>
    </subcellularLocation>
</comment>
<evidence type="ECO:0000256" key="3">
    <source>
        <dbReference type="ARBA" id="ARBA00022737"/>
    </source>
</evidence>
<dbReference type="GO" id="GO:0000243">
    <property type="term" value="C:commitment complex"/>
    <property type="evidence" value="ECO:0007669"/>
    <property type="project" value="TreeGrafter"/>
</dbReference>
<dbReference type="GO" id="GO:0005685">
    <property type="term" value="C:U1 snRNP"/>
    <property type="evidence" value="ECO:0007669"/>
    <property type="project" value="TreeGrafter"/>
</dbReference>
<keyword evidence="5" id="KW-0539">Nucleus</keyword>
<dbReference type="AlphaFoldDB" id="A0AAX6FU64"/>
<gene>
    <name evidence="8" type="ORF">M6B38_398535</name>
</gene>
<evidence type="ECO:0000256" key="4">
    <source>
        <dbReference type="ARBA" id="ARBA00023187"/>
    </source>
</evidence>
<dbReference type="Proteomes" id="UP001140949">
    <property type="component" value="Unassembled WGS sequence"/>
</dbReference>
<protein>
    <submittedName>
        <fullName evidence="8">Uncharacterized protein</fullName>
    </submittedName>
</protein>
<dbReference type="GO" id="GO:0030627">
    <property type="term" value="F:pre-mRNA 5'-splice site binding"/>
    <property type="evidence" value="ECO:0007669"/>
    <property type="project" value="TreeGrafter"/>
</dbReference>
<evidence type="ECO:0000256" key="6">
    <source>
        <dbReference type="SAM" id="Coils"/>
    </source>
</evidence>
<proteinExistence type="predicted"/>
<reference evidence="8" key="1">
    <citation type="journal article" date="2023" name="GigaByte">
        <title>Genome assembly of the bearded iris, Iris pallida Lam.</title>
        <authorList>
            <person name="Bruccoleri R.E."/>
            <person name="Oakeley E.J."/>
            <person name="Faust A.M.E."/>
            <person name="Altorfer M."/>
            <person name="Dessus-Babus S."/>
            <person name="Burckhardt D."/>
            <person name="Oertli M."/>
            <person name="Naumann U."/>
            <person name="Petersen F."/>
            <person name="Wong J."/>
        </authorList>
    </citation>
    <scope>NUCLEOTIDE SEQUENCE</scope>
    <source>
        <strain evidence="8">GSM-AAB239-AS_SAM_17_03QT</strain>
    </source>
</reference>
<keyword evidence="6" id="KW-0175">Coiled coil</keyword>
<dbReference type="InterPro" id="IPR011990">
    <property type="entry name" value="TPR-like_helical_dom_sf"/>
</dbReference>
<keyword evidence="4" id="KW-0508">mRNA splicing</keyword>
<evidence type="ECO:0000313" key="8">
    <source>
        <dbReference type="EMBL" id="KAJ6819942.1"/>
    </source>
</evidence>
<accession>A0AAX6FU64</accession>
<keyword evidence="2" id="KW-0507">mRNA processing</keyword>
<feature type="compositionally biased region" description="Polar residues" evidence="7">
    <location>
        <begin position="396"/>
        <end position="407"/>
    </location>
</feature>
<feature type="region of interest" description="Disordered" evidence="7">
    <location>
        <begin position="675"/>
        <end position="717"/>
    </location>
</feature>
<dbReference type="SUPFAM" id="SSF48452">
    <property type="entry name" value="TPR-like"/>
    <property type="match status" value="1"/>
</dbReference>
<evidence type="ECO:0000256" key="5">
    <source>
        <dbReference type="ARBA" id="ARBA00023242"/>
    </source>
</evidence>
<name>A0AAX6FU64_IRIPA</name>
<dbReference type="GO" id="GO:0000395">
    <property type="term" value="P:mRNA 5'-splice site recognition"/>
    <property type="evidence" value="ECO:0007669"/>
    <property type="project" value="TreeGrafter"/>
</dbReference>
<dbReference type="Gene3D" id="1.25.40.10">
    <property type="entry name" value="Tetratricopeptide repeat domain"/>
    <property type="match status" value="1"/>
</dbReference>
<evidence type="ECO:0000256" key="2">
    <source>
        <dbReference type="ARBA" id="ARBA00022664"/>
    </source>
</evidence>
<feature type="compositionally biased region" description="Polar residues" evidence="7">
    <location>
        <begin position="453"/>
        <end position="491"/>
    </location>
</feature>
<dbReference type="EMBL" id="JANAVB010025800">
    <property type="protein sequence ID" value="KAJ6819942.1"/>
    <property type="molecule type" value="Genomic_DNA"/>
</dbReference>